<dbReference type="SUPFAM" id="SSF56935">
    <property type="entry name" value="Porins"/>
    <property type="match status" value="1"/>
</dbReference>
<evidence type="ECO:0000256" key="2">
    <source>
        <dbReference type="ARBA" id="ARBA00008163"/>
    </source>
</evidence>
<keyword evidence="3" id="KW-1134">Transmembrane beta strand</keyword>
<evidence type="ECO:0000256" key="4">
    <source>
        <dbReference type="ARBA" id="ARBA00022692"/>
    </source>
</evidence>
<dbReference type="EMBL" id="BMLY01000005">
    <property type="protein sequence ID" value="GGP27080.1"/>
    <property type="molecule type" value="Genomic_DNA"/>
</dbReference>
<keyword evidence="10" id="KW-1185">Reference proteome</keyword>
<evidence type="ECO:0000256" key="3">
    <source>
        <dbReference type="ARBA" id="ARBA00022452"/>
    </source>
</evidence>
<comment type="subcellular location">
    <subcellularLocation>
        <location evidence="1">Cell outer membrane</location>
        <topology evidence="1">Multi-pass membrane protein</topology>
    </subcellularLocation>
</comment>
<dbReference type="Gene3D" id="2.40.160.60">
    <property type="entry name" value="Outer membrane protein transport protein (OMPP1/FadL/TodX)"/>
    <property type="match status" value="1"/>
</dbReference>
<keyword evidence="4" id="KW-0812">Transmembrane</keyword>
<evidence type="ECO:0000256" key="8">
    <source>
        <dbReference type="SAM" id="SignalP"/>
    </source>
</evidence>
<proteinExistence type="inferred from homology"/>
<comment type="similarity">
    <text evidence="2">Belongs to the OmpP1/FadL family.</text>
</comment>
<comment type="caution">
    <text evidence="9">The sequence shown here is derived from an EMBL/GenBank/DDBJ whole genome shotgun (WGS) entry which is preliminary data.</text>
</comment>
<name>A0ABQ2PN99_9NEIS</name>
<feature type="signal peptide" evidence="8">
    <location>
        <begin position="1"/>
        <end position="20"/>
    </location>
</feature>
<feature type="chain" id="PRO_5047242648" evidence="8">
    <location>
        <begin position="21"/>
        <end position="404"/>
    </location>
</feature>
<dbReference type="Pfam" id="PF03349">
    <property type="entry name" value="Toluene_X"/>
    <property type="match status" value="1"/>
</dbReference>
<sequence>MKNIQLVALLAAAAASQVKAGGIYLYETAGPEVGLANAGSAARAQDATTILGNPAGMTHLAGDQLTTGVQVLAGNSSYHLDNDAQISGASPGNVLEPFPSASFFWSHSVDDRLKLGVGMYGNFGLALHYGDWAASGLVTDATLTALNIQPTAAYRLNDQWSVGAGVGISYGYFSLKHDSVEGEQKSKDHDWALNAHLGVLYDADPATRFGLTYTSKTDYHFAIDDKIVFTHTFPATGATITDTFSLPLAALVNTPQQVMFSAYHDINRQFAIMGNLGWQDWSAYSDSTVEIGSIQTQSGSRLQDTGHVAVGLQYRPDEKWRIDGGIAWDSSMYKNQGDGSLTMPAGAAWRFGTGAQYKLDAQSAVGATFEYLRMQGNGVQNPTIKGAFDTGDLFFVALNYSRAF</sequence>
<evidence type="ECO:0000256" key="1">
    <source>
        <dbReference type="ARBA" id="ARBA00004571"/>
    </source>
</evidence>
<reference evidence="10" key="1">
    <citation type="journal article" date="2019" name="Int. J. Syst. Evol. Microbiol.">
        <title>The Global Catalogue of Microorganisms (GCM) 10K type strain sequencing project: providing services to taxonomists for standard genome sequencing and annotation.</title>
        <authorList>
            <consortium name="The Broad Institute Genomics Platform"/>
            <consortium name="The Broad Institute Genome Sequencing Center for Infectious Disease"/>
            <person name="Wu L."/>
            <person name="Ma J."/>
        </authorList>
    </citation>
    <scope>NUCLEOTIDE SEQUENCE [LARGE SCALE GENOMIC DNA]</scope>
    <source>
        <strain evidence="10">CGMCC 1.8860</strain>
    </source>
</reference>
<organism evidence="9 10">
    <name type="scientific">Silvimonas amylolytica</name>
    <dbReference type="NCBI Taxonomy" id="449663"/>
    <lineage>
        <taxon>Bacteria</taxon>
        <taxon>Pseudomonadati</taxon>
        <taxon>Pseudomonadota</taxon>
        <taxon>Betaproteobacteria</taxon>
        <taxon>Neisseriales</taxon>
        <taxon>Chitinibacteraceae</taxon>
        <taxon>Silvimonas</taxon>
    </lineage>
</organism>
<dbReference type="PANTHER" id="PTHR35093">
    <property type="entry name" value="OUTER MEMBRANE PROTEIN NMB0088-RELATED"/>
    <property type="match status" value="1"/>
</dbReference>
<evidence type="ECO:0000256" key="5">
    <source>
        <dbReference type="ARBA" id="ARBA00022729"/>
    </source>
</evidence>
<dbReference type="Proteomes" id="UP000621859">
    <property type="component" value="Unassembled WGS sequence"/>
</dbReference>
<keyword evidence="5 8" id="KW-0732">Signal</keyword>
<evidence type="ECO:0000256" key="6">
    <source>
        <dbReference type="ARBA" id="ARBA00023136"/>
    </source>
</evidence>
<accession>A0ABQ2PN99</accession>
<keyword evidence="6" id="KW-0472">Membrane</keyword>
<gene>
    <name evidence="9" type="ORF">GCM10010971_28990</name>
</gene>
<keyword evidence="7" id="KW-0998">Cell outer membrane</keyword>
<evidence type="ECO:0000313" key="10">
    <source>
        <dbReference type="Proteomes" id="UP000621859"/>
    </source>
</evidence>
<evidence type="ECO:0000313" key="9">
    <source>
        <dbReference type="EMBL" id="GGP27080.1"/>
    </source>
</evidence>
<protein>
    <submittedName>
        <fullName evidence="9">Fatty acid transporter</fullName>
    </submittedName>
</protein>
<dbReference type="InterPro" id="IPR005017">
    <property type="entry name" value="OMPP1/FadL/TodX"/>
</dbReference>
<evidence type="ECO:0000256" key="7">
    <source>
        <dbReference type="ARBA" id="ARBA00023237"/>
    </source>
</evidence>
<dbReference type="PANTHER" id="PTHR35093:SF8">
    <property type="entry name" value="OUTER MEMBRANE PROTEIN NMB0088-RELATED"/>
    <property type="match status" value="1"/>
</dbReference>
<dbReference type="RefSeq" id="WP_188695301.1">
    <property type="nucleotide sequence ID" value="NZ_BMLY01000005.1"/>
</dbReference>